<dbReference type="InterPro" id="IPR023296">
    <property type="entry name" value="Glyco_hydro_beta-prop_sf"/>
</dbReference>
<comment type="caution">
    <text evidence="8">The sequence shown here is derived from an EMBL/GenBank/DDBJ whole genome shotgun (WGS) entry which is preliminary data.</text>
</comment>
<dbReference type="InterPro" id="IPR001362">
    <property type="entry name" value="Glyco_hydro_32"/>
</dbReference>
<evidence type="ECO:0000256" key="4">
    <source>
        <dbReference type="RuleBase" id="RU362110"/>
    </source>
</evidence>
<dbReference type="SMART" id="SM00640">
    <property type="entry name" value="Glyco_32"/>
    <property type="match status" value="1"/>
</dbReference>
<dbReference type="SUPFAM" id="SSF75005">
    <property type="entry name" value="Arabinanase/levansucrase/invertase"/>
    <property type="match status" value="1"/>
</dbReference>
<dbReference type="InterPro" id="IPR013148">
    <property type="entry name" value="Glyco_hydro_32_N"/>
</dbReference>
<sequence>MKYFAILLLLANQSFAQTKLYQETYRPQYHFTTPQNWINDPNGLVYANGVYHLFYQSNPFGNVWGHMTWGHATSKDLLHWQHLPIAITEENGIMAFSGSAVLDVKNTSGFSVNGAQPLVAIYTGHTDTLQTQNLAFSNDKGLTWTKFKGNPVLNYHKKDFRDPNVFWNQHKQQWIMALSFPNEHQVGFFASKNLQQWQQISRFGPLGDTSGVWECPDLMQVPIQGQSGKYKWVLFTSQNATMQYFVGEFDGTHFTNENPATTIFKQDYGTEYYAAVAYHNTPSKQPVAIGWVNNWYYANDIPTTPWKGAMALPRKLSVKKVNNQWQLIQQPIDNIKTLRSALSSFANIMVSNSYELPVKSQVFEMDCIMQPTSGEAGVKIAVGNGHYFTIGYDAATQTLFTDRTNVGTTSFNKNFDSLAICRAKVPLVNGKLQLHIFYDKSIVEIYANDGSVVFTVQLFPDETNNGIELYSNGGTTIFQSEHLWKMNSVWQASSKSK</sequence>
<dbReference type="InterPro" id="IPR013320">
    <property type="entry name" value="ConA-like_dom_sf"/>
</dbReference>
<dbReference type="CDD" id="cd18622">
    <property type="entry name" value="GH32_Inu-like"/>
    <property type="match status" value="1"/>
</dbReference>
<keyword evidence="9" id="KW-1185">Reference proteome</keyword>
<dbReference type="GO" id="GO:0016787">
    <property type="term" value="F:hydrolase activity"/>
    <property type="evidence" value="ECO:0007669"/>
    <property type="project" value="UniProtKB-KW"/>
</dbReference>
<evidence type="ECO:0000256" key="5">
    <source>
        <dbReference type="SAM" id="SignalP"/>
    </source>
</evidence>
<reference evidence="9" key="1">
    <citation type="journal article" date="2019" name="Int. J. Syst. Evol. Microbiol.">
        <title>The Global Catalogue of Microorganisms (GCM) 10K type strain sequencing project: providing services to taxonomists for standard genome sequencing and annotation.</title>
        <authorList>
            <consortium name="The Broad Institute Genomics Platform"/>
            <consortium name="The Broad Institute Genome Sequencing Center for Infectious Disease"/>
            <person name="Wu L."/>
            <person name="Ma J."/>
        </authorList>
    </citation>
    <scope>NUCLEOTIDE SEQUENCE [LARGE SCALE GENOMIC DNA]</scope>
    <source>
        <strain evidence="9">CECT 8010</strain>
    </source>
</reference>
<proteinExistence type="inferred from homology"/>
<dbReference type="Proteomes" id="UP001595906">
    <property type="component" value="Unassembled WGS sequence"/>
</dbReference>
<dbReference type="Gene3D" id="2.60.120.560">
    <property type="entry name" value="Exo-inulinase, domain 1"/>
    <property type="match status" value="1"/>
</dbReference>
<dbReference type="PANTHER" id="PTHR42800">
    <property type="entry name" value="EXOINULINASE INUD (AFU_ORTHOLOGUE AFUA_5G00480)"/>
    <property type="match status" value="1"/>
</dbReference>
<feature type="domain" description="Glycosyl hydrolase family 32 C-terminal" evidence="7">
    <location>
        <begin position="354"/>
        <end position="484"/>
    </location>
</feature>
<evidence type="ECO:0000313" key="9">
    <source>
        <dbReference type="Proteomes" id="UP001595906"/>
    </source>
</evidence>
<dbReference type="SUPFAM" id="SSF49899">
    <property type="entry name" value="Concanavalin A-like lectins/glucanases"/>
    <property type="match status" value="1"/>
</dbReference>
<feature type="signal peptide" evidence="5">
    <location>
        <begin position="1"/>
        <end position="16"/>
    </location>
</feature>
<organism evidence="8 9">
    <name type="scientific">Parasediminibacterium paludis</name>
    <dbReference type="NCBI Taxonomy" id="908966"/>
    <lineage>
        <taxon>Bacteria</taxon>
        <taxon>Pseudomonadati</taxon>
        <taxon>Bacteroidota</taxon>
        <taxon>Chitinophagia</taxon>
        <taxon>Chitinophagales</taxon>
        <taxon>Chitinophagaceae</taxon>
        <taxon>Parasediminibacterium</taxon>
    </lineage>
</organism>
<evidence type="ECO:0000259" key="7">
    <source>
        <dbReference type="Pfam" id="PF08244"/>
    </source>
</evidence>
<accession>A0ABV8PW06</accession>
<dbReference type="InterPro" id="IPR013189">
    <property type="entry name" value="Glyco_hydro_32_C"/>
</dbReference>
<evidence type="ECO:0000256" key="2">
    <source>
        <dbReference type="ARBA" id="ARBA00022801"/>
    </source>
</evidence>
<feature type="chain" id="PRO_5046320474" evidence="5">
    <location>
        <begin position="17"/>
        <end position="497"/>
    </location>
</feature>
<dbReference type="EMBL" id="JBHSDC010000019">
    <property type="protein sequence ID" value="MFC4232217.1"/>
    <property type="molecule type" value="Genomic_DNA"/>
</dbReference>
<evidence type="ECO:0000259" key="6">
    <source>
        <dbReference type="Pfam" id="PF00251"/>
    </source>
</evidence>
<evidence type="ECO:0000313" key="8">
    <source>
        <dbReference type="EMBL" id="MFC4232217.1"/>
    </source>
</evidence>
<dbReference type="Pfam" id="PF00251">
    <property type="entry name" value="Glyco_hydro_32N"/>
    <property type="match status" value="1"/>
</dbReference>
<protein>
    <submittedName>
        <fullName evidence="8">Glycoside hydrolase family 32 protein</fullName>
    </submittedName>
</protein>
<evidence type="ECO:0000256" key="1">
    <source>
        <dbReference type="ARBA" id="ARBA00009902"/>
    </source>
</evidence>
<keyword evidence="2 4" id="KW-0378">Hydrolase</keyword>
<dbReference type="RefSeq" id="WP_379013984.1">
    <property type="nucleotide sequence ID" value="NZ_JBHSDC010000019.1"/>
</dbReference>
<keyword evidence="5" id="KW-0732">Signal</keyword>
<evidence type="ECO:0000256" key="3">
    <source>
        <dbReference type="ARBA" id="ARBA00023295"/>
    </source>
</evidence>
<dbReference type="PANTHER" id="PTHR42800:SF1">
    <property type="entry name" value="EXOINULINASE INUD (AFU_ORTHOLOGUE AFUA_5G00480)"/>
    <property type="match status" value="1"/>
</dbReference>
<dbReference type="Pfam" id="PF08244">
    <property type="entry name" value="Glyco_hydro_32C"/>
    <property type="match status" value="1"/>
</dbReference>
<dbReference type="Gene3D" id="2.115.10.20">
    <property type="entry name" value="Glycosyl hydrolase domain, family 43"/>
    <property type="match status" value="1"/>
</dbReference>
<keyword evidence="3 4" id="KW-0326">Glycosidase</keyword>
<feature type="domain" description="Glycosyl hydrolase family 32 N-terminal" evidence="6">
    <location>
        <begin position="30"/>
        <end position="331"/>
    </location>
</feature>
<gene>
    <name evidence="8" type="ORF">ACFOW1_09965</name>
</gene>
<comment type="similarity">
    <text evidence="1 4">Belongs to the glycosyl hydrolase 32 family.</text>
</comment>
<name>A0ABV8PW06_9BACT</name>